<dbReference type="CDD" id="cd18760">
    <property type="entry name" value="PIN_MtVapC3-like"/>
    <property type="match status" value="1"/>
</dbReference>
<evidence type="ECO:0000256" key="4">
    <source>
        <dbReference type="ARBA" id="ARBA00022801"/>
    </source>
</evidence>
<reference evidence="7 8" key="1">
    <citation type="journal article" date="2020" name="Syst. Appl. Microbiol.">
        <title>Arthrospiribacter ruber gen. nov., sp. nov., a novel bacterium isolated from Arthrospira cultures.</title>
        <authorList>
            <person name="Waleron M."/>
            <person name="Misztak A."/>
            <person name="Waleron M.M."/>
            <person name="Furmaniak M."/>
            <person name="Mrozik A."/>
            <person name="Waleron K."/>
        </authorList>
    </citation>
    <scope>NUCLEOTIDE SEQUENCE [LARGE SCALE GENOMIC DNA]</scope>
    <source>
        <strain evidence="7 8">DPMB0001</strain>
    </source>
</reference>
<evidence type="ECO:0000256" key="3">
    <source>
        <dbReference type="ARBA" id="ARBA00022723"/>
    </source>
</evidence>
<dbReference type="PANTHER" id="PTHR42740:SF1">
    <property type="entry name" value="RIBONUCLEASE VAPC3"/>
    <property type="match status" value="1"/>
</dbReference>
<keyword evidence="2" id="KW-0540">Nuclease</keyword>
<gene>
    <name evidence="7" type="ORF">EGN73_08655</name>
</gene>
<name>A0A951IX20_9BACT</name>
<dbReference type="Pfam" id="PF01850">
    <property type="entry name" value="PIN"/>
    <property type="match status" value="1"/>
</dbReference>
<evidence type="ECO:0000256" key="1">
    <source>
        <dbReference type="ARBA" id="ARBA00022649"/>
    </source>
</evidence>
<sequence length="129" mass="14848">MILVDSSVWIDFFNGREKKHVEKLYELLGNSVVVTGDLILIEVLQGFRNDSQFQKAKEALESLPFFTLSNKELALKSAEDYRTLRNKGVTIRKTIDMIIATFCIQNKIRLLHADKDFVPMEKFLGLQVL</sequence>
<proteinExistence type="predicted"/>
<evidence type="ECO:0000256" key="2">
    <source>
        <dbReference type="ARBA" id="ARBA00022722"/>
    </source>
</evidence>
<keyword evidence="8" id="KW-1185">Reference proteome</keyword>
<dbReference type="GO" id="GO:0004540">
    <property type="term" value="F:RNA nuclease activity"/>
    <property type="evidence" value="ECO:0007669"/>
    <property type="project" value="TreeGrafter"/>
</dbReference>
<evidence type="ECO:0000259" key="6">
    <source>
        <dbReference type="Pfam" id="PF01850"/>
    </source>
</evidence>
<dbReference type="EMBL" id="RPHB01000003">
    <property type="protein sequence ID" value="MBW3467887.1"/>
    <property type="molecule type" value="Genomic_DNA"/>
</dbReference>
<keyword evidence="3" id="KW-0479">Metal-binding</keyword>
<keyword evidence="1" id="KW-1277">Toxin-antitoxin system</keyword>
<dbReference type="GO" id="GO:0046872">
    <property type="term" value="F:metal ion binding"/>
    <property type="evidence" value="ECO:0007669"/>
    <property type="project" value="UniProtKB-KW"/>
</dbReference>
<accession>A0A951IX20</accession>
<evidence type="ECO:0000313" key="8">
    <source>
        <dbReference type="Proteomes" id="UP000727490"/>
    </source>
</evidence>
<comment type="caution">
    <text evidence="7">The sequence shown here is derived from an EMBL/GenBank/DDBJ whole genome shotgun (WGS) entry which is preliminary data.</text>
</comment>
<dbReference type="AlphaFoldDB" id="A0A951IX20"/>
<dbReference type="InterPro" id="IPR002716">
    <property type="entry name" value="PIN_dom"/>
</dbReference>
<dbReference type="Proteomes" id="UP000727490">
    <property type="component" value="Unassembled WGS sequence"/>
</dbReference>
<dbReference type="PANTHER" id="PTHR42740">
    <property type="entry name" value="RIBONUCLEASE VAPC3"/>
    <property type="match status" value="1"/>
</dbReference>
<dbReference type="RefSeq" id="WP_219288356.1">
    <property type="nucleotide sequence ID" value="NZ_RPHB01000003.1"/>
</dbReference>
<dbReference type="GO" id="GO:0016787">
    <property type="term" value="F:hydrolase activity"/>
    <property type="evidence" value="ECO:0007669"/>
    <property type="project" value="UniProtKB-KW"/>
</dbReference>
<keyword evidence="4" id="KW-0378">Hydrolase</keyword>
<feature type="domain" description="PIN" evidence="6">
    <location>
        <begin position="2"/>
        <end position="117"/>
    </location>
</feature>
<keyword evidence="5" id="KW-0460">Magnesium</keyword>
<protein>
    <submittedName>
        <fullName evidence="7">PIN domain nuclease</fullName>
    </submittedName>
</protein>
<organism evidence="7 8">
    <name type="scientific">Arthrospiribacter ruber</name>
    <dbReference type="NCBI Taxonomy" id="2487934"/>
    <lineage>
        <taxon>Bacteria</taxon>
        <taxon>Pseudomonadati</taxon>
        <taxon>Bacteroidota</taxon>
        <taxon>Cytophagia</taxon>
        <taxon>Cytophagales</taxon>
        <taxon>Cyclobacteriaceae</taxon>
        <taxon>Arthrospiribacter</taxon>
    </lineage>
</organism>
<evidence type="ECO:0000313" key="7">
    <source>
        <dbReference type="EMBL" id="MBW3467887.1"/>
    </source>
</evidence>
<dbReference type="InterPro" id="IPR051749">
    <property type="entry name" value="PINc/VapC_TA_RNase"/>
</dbReference>
<evidence type="ECO:0000256" key="5">
    <source>
        <dbReference type="ARBA" id="ARBA00022842"/>
    </source>
</evidence>